<keyword evidence="1" id="KW-0378">Hydrolase</keyword>
<evidence type="ECO:0000313" key="3">
    <source>
        <dbReference type="EMBL" id="KAL3313538.1"/>
    </source>
</evidence>
<gene>
    <name evidence="3" type="ORF">Ciccas_007855</name>
</gene>
<feature type="chain" id="PRO_5044887596" description="Peptidase S8/S53 domain-containing protein" evidence="2">
    <location>
        <begin position="16"/>
        <end position="110"/>
    </location>
</feature>
<dbReference type="Gene3D" id="3.40.50.200">
    <property type="entry name" value="Peptidase S8/S53 domain"/>
    <property type="match status" value="1"/>
</dbReference>
<proteinExistence type="predicted"/>
<organism evidence="3 4">
    <name type="scientific">Cichlidogyrus casuarinus</name>
    <dbReference type="NCBI Taxonomy" id="1844966"/>
    <lineage>
        <taxon>Eukaryota</taxon>
        <taxon>Metazoa</taxon>
        <taxon>Spiralia</taxon>
        <taxon>Lophotrochozoa</taxon>
        <taxon>Platyhelminthes</taxon>
        <taxon>Monogenea</taxon>
        <taxon>Monopisthocotylea</taxon>
        <taxon>Dactylogyridea</taxon>
        <taxon>Ancyrocephalidae</taxon>
        <taxon>Cichlidogyrus</taxon>
    </lineage>
</organism>
<dbReference type="EMBL" id="JBJKFK010001276">
    <property type="protein sequence ID" value="KAL3313538.1"/>
    <property type="molecule type" value="Genomic_DNA"/>
</dbReference>
<evidence type="ECO:0000313" key="4">
    <source>
        <dbReference type="Proteomes" id="UP001626550"/>
    </source>
</evidence>
<evidence type="ECO:0000256" key="2">
    <source>
        <dbReference type="SAM" id="SignalP"/>
    </source>
</evidence>
<comment type="caution">
    <text evidence="3">The sequence shown here is derived from an EMBL/GenBank/DDBJ whole genome shotgun (WGS) entry which is preliminary data.</text>
</comment>
<dbReference type="AlphaFoldDB" id="A0ABD2Q1M7"/>
<dbReference type="GO" id="GO:0016787">
    <property type="term" value="F:hydrolase activity"/>
    <property type="evidence" value="ECO:0007669"/>
    <property type="project" value="UniProtKB-KW"/>
</dbReference>
<dbReference type="Proteomes" id="UP001626550">
    <property type="component" value="Unassembled WGS sequence"/>
</dbReference>
<evidence type="ECO:0000256" key="1">
    <source>
        <dbReference type="ARBA" id="ARBA00022801"/>
    </source>
</evidence>
<feature type="signal peptide" evidence="2">
    <location>
        <begin position="1"/>
        <end position="15"/>
    </location>
</feature>
<dbReference type="PROSITE" id="PS00136">
    <property type="entry name" value="SUBTILASE_ASP"/>
    <property type="match status" value="1"/>
</dbReference>
<dbReference type="SUPFAM" id="SSF52743">
    <property type="entry name" value="Subtilisin-like"/>
    <property type="match status" value="1"/>
</dbReference>
<dbReference type="InterPro" id="IPR036852">
    <property type="entry name" value="Peptidase_S8/S53_dom_sf"/>
</dbReference>
<evidence type="ECO:0008006" key="5">
    <source>
        <dbReference type="Google" id="ProtNLM"/>
    </source>
</evidence>
<keyword evidence="2" id="KW-0732">Signal</keyword>
<protein>
    <recommendedName>
        <fullName evidence="5">Peptidase S8/S53 domain-containing protein</fullName>
    </recommendedName>
</protein>
<keyword evidence="4" id="KW-1185">Reference proteome</keyword>
<reference evidence="3 4" key="1">
    <citation type="submission" date="2024-11" db="EMBL/GenBank/DDBJ databases">
        <title>Adaptive evolution of stress response genes in parasites aligns with host niche diversity.</title>
        <authorList>
            <person name="Hahn C."/>
            <person name="Resl P."/>
        </authorList>
    </citation>
    <scope>NUCLEOTIDE SEQUENCE [LARGE SCALE GENOMIC DNA]</scope>
    <source>
        <strain evidence="3">EGGRZ-B1_66</strain>
        <tissue evidence="3">Body</tissue>
    </source>
</reference>
<accession>A0ABD2Q1M7</accession>
<name>A0ABD2Q1M7_9PLAT</name>
<dbReference type="InterPro" id="IPR023827">
    <property type="entry name" value="Peptidase_S8_Asp-AS"/>
</dbReference>
<sequence length="110" mass="12023">MLMLFNFILIPNVASIQYYTLSSCEAQDNIATSLPNECLIDKKISDGSVPNTSAGFDNNFGPLLAANIRGQGIRVVLVDDGLDISHPDIEPNVDLYFVWNLSGETSIFGR</sequence>